<organism evidence="3 4">
    <name type="scientific">Rhodobacter capsulatus</name>
    <name type="common">Rhodopseudomonas capsulata</name>
    <dbReference type="NCBI Taxonomy" id="1061"/>
    <lineage>
        <taxon>Bacteria</taxon>
        <taxon>Pseudomonadati</taxon>
        <taxon>Pseudomonadota</taxon>
        <taxon>Alphaproteobacteria</taxon>
        <taxon>Rhodobacterales</taxon>
        <taxon>Rhodobacter group</taxon>
        <taxon>Rhodobacter</taxon>
    </lineage>
</organism>
<name>A0A1G7CS25_RHOCA</name>
<feature type="chain" id="PRO_5010310695" evidence="1">
    <location>
        <begin position="28"/>
        <end position="680"/>
    </location>
</feature>
<dbReference type="CDD" id="cd00198">
    <property type="entry name" value="vWFA"/>
    <property type="match status" value="1"/>
</dbReference>
<sequence length="680" mass="73009">MTLLRFSALIRCALLGLGLPLCSLALACPSRAETPLLMEGKTSLHQRVLIREITPRHSAPDQPLPDRLKPLQAFYVYAREGDWLQVGAEETGADLFWVRASATTDWKQNIVATLEGSENLGRLLFFDGYDSAYGVVEAEDPALAAAALRAEAEAAEAGGPRSERLVALGPRTTVDMRRNLYVMPILSSEEAVFENGNFVNLLQVAVARANPDRAEAPSASAAAPAPLTAADEVPLEDGEAPAPAAPGSGYRAGVVFVVDTTISMQPYIDATRAALTEIYAQAGRSGASDKFAFGLIGFRDDAAAVPGLDYQTRTFVTLQDGASPEKFLAGMEEMTEARVSTRSFREDSYAGIDQAISAIDWTGFGARFIVLVTDAGPREAGDPLSATGLSAEGLSALARERARAAIMVMHLRTPKGAKDHATAEAAYRRLAAQPNGDPLYFPIEKGTPEIYRQKAHDVGAFIVDQVTRFQDGASDLPDAPGVAAEPAPADAGLAAVASVGRTMHLAWLGSQKGEKAPDVFEAVVADRDFDRPGLKPLSIRVLISKSELSDLQEALKIIVQSAEDNVIDPDKFFAQVLGAAADMSRSPDKVKRRADASLADVTAISEYLEGLPYKSRIMAITNDDWLRLSISEQQTVVNELHEKIERYSRYNEATDAWVDYLGTGAGAAALVYPMRLDDLP</sequence>
<proteinExistence type="predicted"/>
<feature type="signal peptide" evidence="1">
    <location>
        <begin position="1"/>
        <end position="27"/>
    </location>
</feature>
<evidence type="ECO:0000313" key="3">
    <source>
        <dbReference type="EMBL" id="SDE42011.1"/>
    </source>
</evidence>
<evidence type="ECO:0000256" key="1">
    <source>
        <dbReference type="SAM" id="SignalP"/>
    </source>
</evidence>
<dbReference type="RefSeq" id="WP_074552568.1">
    <property type="nucleotide sequence ID" value="NZ_CP119563.1"/>
</dbReference>
<dbReference type="PROSITE" id="PS50234">
    <property type="entry name" value="VWFA"/>
    <property type="match status" value="1"/>
</dbReference>
<reference evidence="3 4" key="1">
    <citation type="submission" date="2016-10" db="EMBL/GenBank/DDBJ databases">
        <authorList>
            <person name="de Groot N.N."/>
        </authorList>
    </citation>
    <scope>NUCLEOTIDE SEQUENCE [LARGE SCALE GENOMIC DNA]</scope>
    <source>
        <strain evidence="4">DSM 938 / 37b4</strain>
    </source>
</reference>
<dbReference type="PROSITE" id="PS51257">
    <property type="entry name" value="PROKAR_LIPOPROTEIN"/>
    <property type="match status" value="1"/>
</dbReference>
<dbReference type="EMBL" id="FNAY01000001">
    <property type="protein sequence ID" value="SDE42011.1"/>
    <property type="molecule type" value="Genomic_DNA"/>
</dbReference>
<dbReference type="SUPFAM" id="SSF53300">
    <property type="entry name" value="vWA-like"/>
    <property type="match status" value="1"/>
</dbReference>
<keyword evidence="1" id="KW-0732">Signal</keyword>
<gene>
    <name evidence="3" type="ORF">SAMN04244550_00360</name>
</gene>
<feature type="domain" description="VWFA" evidence="2">
    <location>
        <begin position="253"/>
        <end position="466"/>
    </location>
</feature>
<dbReference type="Gene3D" id="3.40.50.410">
    <property type="entry name" value="von Willebrand factor, type A domain"/>
    <property type="match status" value="1"/>
</dbReference>
<dbReference type="Proteomes" id="UP000183812">
    <property type="component" value="Unassembled WGS sequence"/>
</dbReference>
<evidence type="ECO:0000259" key="2">
    <source>
        <dbReference type="PROSITE" id="PS50234"/>
    </source>
</evidence>
<evidence type="ECO:0000313" key="4">
    <source>
        <dbReference type="Proteomes" id="UP000183812"/>
    </source>
</evidence>
<accession>A0A1G7CS25</accession>
<protein>
    <submittedName>
        <fullName evidence="3">von Willebrand factor type A domain-containing protein</fullName>
    </submittedName>
</protein>
<dbReference type="InterPro" id="IPR036465">
    <property type="entry name" value="vWFA_dom_sf"/>
</dbReference>
<dbReference type="InterPro" id="IPR002035">
    <property type="entry name" value="VWF_A"/>
</dbReference>
<dbReference type="OrthoDB" id="9801841at2"/>
<dbReference type="AlphaFoldDB" id="A0A1G7CS25"/>